<evidence type="ECO:0000313" key="7">
    <source>
        <dbReference type="Proteomes" id="UP000593567"/>
    </source>
</evidence>
<dbReference type="OrthoDB" id="10263520at2759"/>
<keyword evidence="7" id="KW-1185">Reference proteome</keyword>
<name>A0A7J7IYJ3_BUGNE</name>
<keyword evidence="5" id="KW-0966">Cell projection</keyword>
<accession>A0A7J7IYJ3</accession>
<dbReference type="Proteomes" id="UP000593567">
    <property type="component" value="Unassembled WGS sequence"/>
</dbReference>
<proteinExistence type="predicted"/>
<keyword evidence="3" id="KW-0970">Cilium biogenesis/degradation</keyword>
<evidence type="ECO:0000256" key="3">
    <source>
        <dbReference type="ARBA" id="ARBA00022794"/>
    </source>
</evidence>
<evidence type="ECO:0000256" key="1">
    <source>
        <dbReference type="ARBA" id="ARBA00004120"/>
    </source>
</evidence>
<organism evidence="6 7">
    <name type="scientific">Bugula neritina</name>
    <name type="common">Brown bryozoan</name>
    <name type="synonym">Sertularia neritina</name>
    <dbReference type="NCBI Taxonomy" id="10212"/>
    <lineage>
        <taxon>Eukaryota</taxon>
        <taxon>Metazoa</taxon>
        <taxon>Spiralia</taxon>
        <taxon>Lophotrochozoa</taxon>
        <taxon>Bryozoa</taxon>
        <taxon>Gymnolaemata</taxon>
        <taxon>Cheilostomatida</taxon>
        <taxon>Flustrina</taxon>
        <taxon>Buguloidea</taxon>
        <taxon>Bugulidae</taxon>
        <taxon>Bugula</taxon>
    </lineage>
</organism>
<sequence length="583" mass="66975">MLAILMAGETGTMDFGTVFYRSKDSIKNLKIGVHLKKVTSSSIVPQAVIEQKVGSKASTSSGMHEIRRQQEMLSQREEENFTFHWQQKFYSQREFDMYKHDRDWDGVIERKYHSDVVNLSERPNRRLFTYVNHDKFTNQKENLQYVTTSPNEVPTPLAVKVANVRRRRTATSSRLIDGEGITPKVNIVDQKPSTESRRRNHVIVTPEQTFYIMADLSEKDKEPTEDDEYVLCTIKVDANGVITMKPNFNQAQKPYKIETDRLGKEVYLYTLQNCSNAMNHGEKNREEKMYKELYSRHSQYLSSLVGTEFEFPPLGVTRLVMYGEIVSARNFEYDDLFVRYIVHVPSREQGWNSVSGGSLAGVTQTCITKVENRDNVAYFSFPFEAEMFYKKPVADEEDGDRIINSWPKLFFEVCSLDSWSRFRPEGYCAITIPNTPGEHVMELNCWRPVGPSIVSNLRRFFIGGAPELDDLTYTHIPSNFQGSRLSRFGFKTETSGSLKVKVNVLLQSQEFCFSKTAKRAGKKDALMTQLGSTVDYTQIRAVIDAFSKAHERMKTARENALMNLKELSLDETTTLAAEEMHQQ</sequence>
<keyword evidence="4" id="KW-0206">Cytoskeleton</keyword>
<reference evidence="6" key="1">
    <citation type="submission" date="2020-06" db="EMBL/GenBank/DDBJ databases">
        <title>Draft genome of Bugula neritina, a colonial animal packing powerful symbionts and potential medicines.</title>
        <authorList>
            <person name="Rayko M."/>
        </authorList>
    </citation>
    <scope>NUCLEOTIDE SEQUENCE [LARGE SCALE GENOMIC DNA]</scope>
    <source>
        <strain evidence="6">Kwan_BN1</strain>
    </source>
</reference>
<evidence type="ECO:0000256" key="4">
    <source>
        <dbReference type="ARBA" id="ARBA00023212"/>
    </source>
</evidence>
<dbReference type="EMBL" id="VXIV02003324">
    <property type="protein sequence ID" value="KAF6018278.1"/>
    <property type="molecule type" value="Genomic_DNA"/>
</dbReference>
<dbReference type="Pfam" id="PF07162">
    <property type="entry name" value="B9-C2"/>
    <property type="match status" value="1"/>
</dbReference>
<keyword evidence="2" id="KW-0963">Cytoplasm</keyword>
<protein>
    <submittedName>
        <fullName evidence="6">MKS1</fullName>
    </submittedName>
</protein>
<dbReference type="PROSITE" id="PS51381">
    <property type="entry name" value="C2_B9"/>
    <property type="match status" value="1"/>
</dbReference>
<dbReference type="InterPro" id="IPR010796">
    <property type="entry name" value="C2_B9-type_dom"/>
</dbReference>
<evidence type="ECO:0000256" key="2">
    <source>
        <dbReference type="ARBA" id="ARBA00022490"/>
    </source>
</evidence>
<dbReference type="GO" id="GO:0060271">
    <property type="term" value="P:cilium assembly"/>
    <property type="evidence" value="ECO:0007669"/>
    <property type="project" value="TreeGrafter"/>
</dbReference>
<dbReference type="PANTHER" id="PTHR12968">
    <property type="entry name" value="B9 DOMAIN-CONTAINING"/>
    <property type="match status" value="1"/>
</dbReference>
<dbReference type="PANTHER" id="PTHR12968:SF4">
    <property type="entry name" value="TECTONIC-LIKE COMPLEX MEMBER MKS1"/>
    <property type="match status" value="1"/>
</dbReference>
<dbReference type="AlphaFoldDB" id="A0A7J7IYJ3"/>
<evidence type="ECO:0000313" key="6">
    <source>
        <dbReference type="EMBL" id="KAF6018278.1"/>
    </source>
</evidence>
<gene>
    <name evidence="6" type="ORF">EB796_023408</name>
</gene>
<evidence type="ECO:0000256" key="5">
    <source>
        <dbReference type="ARBA" id="ARBA00023273"/>
    </source>
</evidence>
<comment type="caution">
    <text evidence="6">The sequence shown here is derived from an EMBL/GenBank/DDBJ whole genome shotgun (WGS) entry which is preliminary data.</text>
</comment>
<dbReference type="GO" id="GO:0036038">
    <property type="term" value="C:MKS complex"/>
    <property type="evidence" value="ECO:0007669"/>
    <property type="project" value="TreeGrafter"/>
</dbReference>
<comment type="subcellular location">
    <subcellularLocation>
        <location evidence="1">Cytoplasm</location>
        <location evidence="1">Cytoskeleton</location>
        <location evidence="1">Cilium basal body</location>
    </subcellularLocation>
</comment>